<accession>A0A7I7U6B2</accession>
<proteinExistence type="predicted"/>
<name>A0A7I7U6B2_MYCPF</name>
<evidence type="ECO:0000313" key="1">
    <source>
        <dbReference type="EMBL" id="BBY75916.1"/>
    </source>
</evidence>
<gene>
    <name evidence="1" type="ORF">MPRF_28150</name>
</gene>
<dbReference type="Pfam" id="PF06348">
    <property type="entry name" value="DUF1059"/>
    <property type="match status" value="1"/>
</dbReference>
<dbReference type="EMBL" id="AP022598">
    <property type="protein sequence ID" value="BBY75916.1"/>
    <property type="molecule type" value="Genomic_DNA"/>
</dbReference>
<protein>
    <submittedName>
        <fullName evidence="1">DUF1059 domain-containing protein</fullName>
    </submittedName>
</protein>
<sequence>MLCHCYVMAKTHLNCPCGEAITGKDEEDLVEKAQKHLSEVHPGREYDRDAILFMAY</sequence>
<dbReference type="AlphaFoldDB" id="A0A7I7U6B2"/>
<organism evidence="1 2">
    <name type="scientific">Mycolicibacterium parafortuitum</name>
    <name type="common">Mycobacterium parafortuitum</name>
    <dbReference type="NCBI Taxonomy" id="39692"/>
    <lineage>
        <taxon>Bacteria</taxon>
        <taxon>Bacillati</taxon>
        <taxon>Actinomycetota</taxon>
        <taxon>Actinomycetes</taxon>
        <taxon>Mycobacteriales</taxon>
        <taxon>Mycobacteriaceae</taxon>
        <taxon>Mycolicibacterium</taxon>
    </lineage>
</organism>
<reference evidence="1 2" key="1">
    <citation type="journal article" date="2019" name="Emerg. Microbes Infect.">
        <title>Comprehensive subspecies identification of 175 nontuberculous mycobacteria species based on 7547 genomic profiles.</title>
        <authorList>
            <person name="Matsumoto Y."/>
            <person name="Kinjo T."/>
            <person name="Motooka D."/>
            <person name="Nabeya D."/>
            <person name="Jung N."/>
            <person name="Uechi K."/>
            <person name="Horii T."/>
            <person name="Iida T."/>
            <person name="Fujita J."/>
            <person name="Nakamura S."/>
        </authorList>
    </citation>
    <scope>NUCLEOTIDE SEQUENCE [LARGE SCALE GENOMIC DNA]</scope>
    <source>
        <strain evidence="1 2">JCM 6367</strain>
    </source>
</reference>
<dbReference type="Proteomes" id="UP000466554">
    <property type="component" value="Chromosome"/>
</dbReference>
<dbReference type="InterPro" id="IPR009409">
    <property type="entry name" value="DUF1059"/>
</dbReference>
<evidence type="ECO:0000313" key="2">
    <source>
        <dbReference type="Proteomes" id="UP000466554"/>
    </source>
</evidence>